<dbReference type="RefSeq" id="WP_192599492.1">
    <property type="nucleotide sequence ID" value="NZ_JADBEL010000017.1"/>
</dbReference>
<evidence type="ECO:0000259" key="8">
    <source>
        <dbReference type="PROSITE" id="PS50111"/>
    </source>
</evidence>
<organism evidence="10 11">
    <name type="scientific">Sporosarcina limicola</name>
    <dbReference type="NCBI Taxonomy" id="34101"/>
    <lineage>
        <taxon>Bacteria</taxon>
        <taxon>Bacillati</taxon>
        <taxon>Bacillota</taxon>
        <taxon>Bacilli</taxon>
        <taxon>Bacillales</taxon>
        <taxon>Caryophanaceae</taxon>
        <taxon>Sporosarcina</taxon>
    </lineage>
</organism>
<dbReference type="SMART" id="SM00304">
    <property type="entry name" value="HAMP"/>
    <property type="match status" value="1"/>
</dbReference>
<dbReference type="CDD" id="cd06225">
    <property type="entry name" value="HAMP"/>
    <property type="match status" value="1"/>
</dbReference>
<evidence type="ECO:0000256" key="4">
    <source>
        <dbReference type="ARBA" id="ARBA00023224"/>
    </source>
</evidence>
<dbReference type="Proteomes" id="UP000658225">
    <property type="component" value="Unassembled WGS sequence"/>
</dbReference>
<keyword evidence="4 6" id="KW-0807">Transducer</keyword>
<dbReference type="PROSITE" id="PS50885">
    <property type="entry name" value="HAMP"/>
    <property type="match status" value="1"/>
</dbReference>
<dbReference type="CDD" id="cd11386">
    <property type="entry name" value="MCP_signal"/>
    <property type="match status" value="1"/>
</dbReference>
<accession>A0A927MMF8</accession>
<comment type="subcellular location">
    <subcellularLocation>
        <location evidence="1">Cell membrane</location>
    </subcellularLocation>
</comment>
<dbReference type="GO" id="GO:0007165">
    <property type="term" value="P:signal transduction"/>
    <property type="evidence" value="ECO:0007669"/>
    <property type="project" value="UniProtKB-KW"/>
</dbReference>
<dbReference type="PANTHER" id="PTHR32089:SF112">
    <property type="entry name" value="LYSOZYME-LIKE PROTEIN-RELATED"/>
    <property type="match status" value="1"/>
</dbReference>
<keyword evidence="11" id="KW-1185">Reference proteome</keyword>
<dbReference type="Gene3D" id="6.10.340.10">
    <property type="match status" value="1"/>
</dbReference>
<comment type="caution">
    <text evidence="10">The sequence shown here is derived from an EMBL/GenBank/DDBJ whole genome shotgun (WGS) entry which is preliminary data.</text>
</comment>
<dbReference type="PANTHER" id="PTHR32089">
    <property type="entry name" value="METHYL-ACCEPTING CHEMOTAXIS PROTEIN MCPB"/>
    <property type="match status" value="1"/>
</dbReference>
<dbReference type="SMART" id="SM00283">
    <property type="entry name" value="MA"/>
    <property type="match status" value="1"/>
</dbReference>
<sequence>MSRLNKLSFSTKSIITTTILILLVGTILIVTNLKIQNEVLTEEMDRQATEIAELWGKQIDASLVAQSEKEADFDSEAHMKLMQQLDEISTFTPNVAQGYVFGATMTDKNETTIIANSTHVVEMLKKNDMNNGDLYEQPETIIKSIRELNETKETTTSEIYDDLFGTWVTVLYPIINDSGEVFAFFGVDVDAKMVKHGTHKFLISSLLVLIPAIILIVILQILIIRKNFRPLKQLLEGINEMRGGNLHITLPTREDDLGQMNGAFNEMAAELQTMIAQITQTSETVLQSSELVKAVSEQSIENSIKINDNINRMAMGIEAQELAVIESAGGIEQIAVELSVIANSSNDVSEVSRQMEEYAEQGLIIIGEAVSQMGIINKTVKKSSDIIGSLKERSYEITSILDVITGISKQTNLLALNAAIEAARAGEHGKGFAVVAQEVRKLAEESSNSTEKISKIIEVIQNETNNAVSSMAIGTMEAEKGSKIAGETGDLFNEIKGTIDKISQQIEGVSAATQEISAGTEEVTTSVKDLTVIAQNNSTFTREIENSTKQQVESINQLADASKELNQLANVLQTTISKFK</sequence>
<dbReference type="SUPFAM" id="SSF58104">
    <property type="entry name" value="Methyl-accepting chemotaxis protein (MCP) signaling domain"/>
    <property type="match status" value="1"/>
</dbReference>
<comment type="similarity">
    <text evidence="5">Belongs to the methyl-accepting chemotaxis (MCP) protein family.</text>
</comment>
<dbReference type="PROSITE" id="PS50111">
    <property type="entry name" value="CHEMOTAXIS_TRANSDUC_2"/>
    <property type="match status" value="1"/>
</dbReference>
<dbReference type="Pfam" id="PF00015">
    <property type="entry name" value="MCPsignal"/>
    <property type="match status" value="1"/>
</dbReference>
<keyword evidence="2" id="KW-1003">Cell membrane</keyword>
<keyword evidence="3 7" id="KW-0472">Membrane</keyword>
<evidence type="ECO:0000256" key="3">
    <source>
        <dbReference type="ARBA" id="ARBA00023136"/>
    </source>
</evidence>
<evidence type="ECO:0000259" key="9">
    <source>
        <dbReference type="PROSITE" id="PS50885"/>
    </source>
</evidence>
<protein>
    <submittedName>
        <fullName evidence="10">Methyl-accepting chemotaxis protein</fullName>
    </submittedName>
</protein>
<proteinExistence type="inferred from homology"/>
<feature type="domain" description="Methyl-accepting transducer" evidence="8">
    <location>
        <begin position="295"/>
        <end position="531"/>
    </location>
</feature>
<evidence type="ECO:0000313" key="10">
    <source>
        <dbReference type="EMBL" id="MBE1555802.1"/>
    </source>
</evidence>
<dbReference type="GO" id="GO:0005886">
    <property type="term" value="C:plasma membrane"/>
    <property type="evidence" value="ECO:0007669"/>
    <property type="project" value="UniProtKB-SubCell"/>
</dbReference>
<feature type="domain" description="HAMP" evidence="9">
    <location>
        <begin position="225"/>
        <end position="276"/>
    </location>
</feature>
<dbReference type="InterPro" id="IPR003660">
    <property type="entry name" value="HAMP_dom"/>
</dbReference>
<dbReference type="AlphaFoldDB" id="A0A927MMF8"/>
<feature type="transmembrane region" description="Helical" evidence="7">
    <location>
        <begin position="14"/>
        <end position="33"/>
    </location>
</feature>
<evidence type="ECO:0000256" key="2">
    <source>
        <dbReference type="ARBA" id="ARBA00022475"/>
    </source>
</evidence>
<gene>
    <name evidence="10" type="ORF">H4683_002922</name>
</gene>
<name>A0A927MMF8_9BACL</name>
<feature type="transmembrane region" description="Helical" evidence="7">
    <location>
        <begin position="201"/>
        <end position="223"/>
    </location>
</feature>
<evidence type="ECO:0000313" key="11">
    <source>
        <dbReference type="Proteomes" id="UP000658225"/>
    </source>
</evidence>
<dbReference type="InterPro" id="IPR004089">
    <property type="entry name" value="MCPsignal_dom"/>
</dbReference>
<evidence type="ECO:0000256" key="5">
    <source>
        <dbReference type="ARBA" id="ARBA00029447"/>
    </source>
</evidence>
<evidence type="ECO:0000256" key="1">
    <source>
        <dbReference type="ARBA" id="ARBA00004236"/>
    </source>
</evidence>
<evidence type="ECO:0000256" key="6">
    <source>
        <dbReference type="PROSITE-ProRule" id="PRU00284"/>
    </source>
</evidence>
<dbReference type="Gene3D" id="1.10.287.950">
    <property type="entry name" value="Methyl-accepting chemotaxis protein"/>
    <property type="match status" value="1"/>
</dbReference>
<keyword evidence="7" id="KW-1133">Transmembrane helix</keyword>
<evidence type="ECO:0000256" key="7">
    <source>
        <dbReference type="SAM" id="Phobius"/>
    </source>
</evidence>
<dbReference type="Pfam" id="PF00672">
    <property type="entry name" value="HAMP"/>
    <property type="match status" value="1"/>
</dbReference>
<dbReference type="EMBL" id="JADBEL010000017">
    <property type="protein sequence ID" value="MBE1555802.1"/>
    <property type="molecule type" value="Genomic_DNA"/>
</dbReference>
<keyword evidence="7" id="KW-0812">Transmembrane</keyword>
<reference evidence="10" key="1">
    <citation type="submission" date="2020-10" db="EMBL/GenBank/DDBJ databases">
        <title>Genomic Encyclopedia of Type Strains, Phase IV (KMG-IV): sequencing the most valuable type-strain genomes for metagenomic binning, comparative biology and taxonomic classification.</title>
        <authorList>
            <person name="Goeker M."/>
        </authorList>
    </citation>
    <scope>NUCLEOTIDE SEQUENCE</scope>
    <source>
        <strain evidence="10">DSM 13886</strain>
    </source>
</reference>